<proteinExistence type="predicted"/>
<dbReference type="EMBL" id="BNAF01000003">
    <property type="protein sequence ID" value="GHE29879.1"/>
    <property type="molecule type" value="Genomic_DNA"/>
</dbReference>
<evidence type="ECO:0000313" key="1">
    <source>
        <dbReference type="EMBL" id="GHE29879.1"/>
    </source>
</evidence>
<dbReference type="Pfam" id="PF16132">
    <property type="entry name" value="DUF4843"/>
    <property type="match status" value="1"/>
</dbReference>
<gene>
    <name evidence="1" type="ORF">GCM10017764_11170</name>
</gene>
<comment type="caution">
    <text evidence="1">The sequence shown here is derived from an EMBL/GenBank/DDBJ whole genome shotgun (WGS) entry which is preliminary data.</text>
</comment>
<protein>
    <recommendedName>
        <fullName evidence="3">DUF4843 domain-containing protein</fullName>
    </recommendedName>
</protein>
<sequence>MPLFDGEPAIFIGDGQSSVGRVLNDQDAFNTITSFRTNFAFKRDEIITDTIRIPLRVSGRLSAEDRPVSISVVAQGTDAVEGRDFQILPTVIPANKSAGQALVVLHRNASLGEDPKRLLLQVMTNEHFPRYMYADSINVYNQVEIFMLDVFRKPDNWDGIYVNGEYREGSGLGFTFGDYSETKFRLIIEYTGVAEIISFIESPRYNRIDPKPPGYLSSEQWTMLNYRLQLHLVRYRQENGRPLLDENGQEITFPILPQF</sequence>
<name>A0ABQ3HVA4_9SPHI</name>
<reference evidence="2" key="1">
    <citation type="journal article" date="2019" name="Int. J. Syst. Evol. Microbiol.">
        <title>The Global Catalogue of Microorganisms (GCM) 10K type strain sequencing project: providing services to taxonomists for standard genome sequencing and annotation.</title>
        <authorList>
            <consortium name="The Broad Institute Genomics Platform"/>
            <consortium name="The Broad Institute Genome Sequencing Center for Infectious Disease"/>
            <person name="Wu L."/>
            <person name="Ma J."/>
        </authorList>
    </citation>
    <scope>NUCLEOTIDE SEQUENCE [LARGE SCALE GENOMIC DNA]</scope>
    <source>
        <strain evidence="2">CGMCC 1.12966</strain>
    </source>
</reference>
<organism evidence="1 2">
    <name type="scientific">Sphingobacterium griseoflavum</name>
    <dbReference type="NCBI Taxonomy" id="1474952"/>
    <lineage>
        <taxon>Bacteria</taxon>
        <taxon>Pseudomonadati</taxon>
        <taxon>Bacteroidota</taxon>
        <taxon>Sphingobacteriia</taxon>
        <taxon>Sphingobacteriales</taxon>
        <taxon>Sphingobacteriaceae</taxon>
        <taxon>Sphingobacterium</taxon>
    </lineage>
</organism>
<dbReference type="Proteomes" id="UP000620550">
    <property type="component" value="Unassembled WGS sequence"/>
</dbReference>
<accession>A0ABQ3HVA4</accession>
<dbReference type="RefSeq" id="WP_189625634.1">
    <property type="nucleotide sequence ID" value="NZ_BNAF01000003.1"/>
</dbReference>
<evidence type="ECO:0000313" key="2">
    <source>
        <dbReference type="Proteomes" id="UP000620550"/>
    </source>
</evidence>
<evidence type="ECO:0008006" key="3">
    <source>
        <dbReference type="Google" id="ProtNLM"/>
    </source>
</evidence>
<dbReference type="InterPro" id="IPR032299">
    <property type="entry name" value="DUF4843"/>
</dbReference>
<keyword evidence="2" id="KW-1185">Reference proteome</keyword>